<protein>
    <submittedName>
        <fullName evidence="2">Uncharacterized protein</fullName>
    </submittedName>
</protein>
<evidence type="ECO:0000256" key="1">
    <source>
        <dbReference type="SAM" id="MobiDB-lite"/>
    </source>
</evidence>
<gene>
    <name evidence="2" type="ORF">ZYGR_0S02370</name>
</gene>
<dbReference type="Proteomes" id="UP000187013">
    <property type="component" value="Unassembled WGS sequence"/>
</dbReference>
<proteinExistence type="predicted"/>
<feature type="region of interest" description="Disordered" evidence="1">
    <location>
        <begin position="245"/>
        <end position="267"/>
    </location>
</feature>
<dbReference type="AlphaFoldDB" id="A0A1Q3A398"/>
<accession>A0A1Q3A398</accession>
<organism evidence="2 3">
    <name type="scientific">Zygosaccharomyces rouxii</name>
    <dbReference type="NCBI Taxonomy" id="4956"/>
    <lineage>
        <taxon>Eukaryota</taxon>
        <taxon>Fungi</taxon>
        <taxon>Dikarya</taxon>
        <taxon>Ascomycota</taxon>
        <taxon>Saccharomycotina</taxon>
        <taxon>Saccharomycetes</taxon>
        <taxon>Saccharomycetales</taxon>
        <taxon>Saccharomycetaceae</taxon>
        <taxon>Zygosaccharomyces</taxon>
    </lineage>
</organism>
<feature type="compositionally biased region" description="Basic and acidic residues" evidence="1">
    <location>
        <begin position="258"/>
        <end position="267"/>
    </location>
</feature>
<feature type="region of interest" description="Disordered" evidence="1">
    <location>
        <begin position="125"/>
        <end position="148"/>
    </location>
</feature>
<evidence type="ECO:0000313" key="2">
    <source>
        <dbReference type="EMBL" id="GAV50103.1"/>
    </source>
</evidence>
<sequence>MSITWDRFSSNCLSKLCRGYAKSVKKPVSWKLVFDQRTPRPQAIWMFKQKLSESVENRSLAYTSDPHIREALNTLIKRSSISELSFEKSIQSLYKLILQRRVPDDEVYDAISQVSAKEVVNVAIPPSSSSKDIDSDQERPSLHIHPEQRDHLGEVIKEIGNHGKPVTKGDLFQNQEVKPESSSSHSHIDVGSLQKYLHKAEQGKNQKRYAWEGSRRYNWDRNLNDSPRLTAGNLIFASRSKPLRRSASKVLQRSTGKTRHDSQAQKKPKDLLIYNLGRRTKIVLPASHTNSIFNINYRDLFGVINGSGRAPEETLAVINQLETEGWQLIGDLYDNSENVVFQRTAGSTGESESRIPYKIPVISVATILTGLGIYYAIESRKRLKEPDYHQHV</sequence>
<dbReference type="OMA" id="CNDEEVY"/>
<dbReference type="OrthoDB" id="4035871at2759"/>
<feature type="compositionally biased region" description="Basic and acidic residues" evidence="1">
    <location>
        <begin position="131"/>
        <end position="148"/>
    </location>
</feature>
<evidence type="ECO:0000313" key="3">
    <source>
        <dbReference type="Proteomes" id="UP000187013"/>
    </source>
</evidence>
<dbReference type="eggNOG" id="ENOG502S553">
    <property type="taxonomic scope" value="Eukaryota"/>
</dbReference>
<reference evidence="2 3" key="1">
    <citation type="submission" date="2016-08" db="EMBL/GenBank/DDBJ databases">
        <title>Draft genome sequence of allopolyploid Zygosaccharomyces rouxii.</title>
        <authorList>
            <person name="Watanabe J."/>
            <person name="Uehara K."/>
            <person name="Mogi Y."/>
            <person name="Tsukioka Y."/>
        </authorList>
    </citation>
    <scope>NUCLEOTIDE SEQUENCE [LARGE SCALE GENOMIC DNA]</scope>
    <source>
        <strain evidence="2 3">NBRC 110957</strain>
    </source>
</reference>
<name>A0A1Q3A398_ZYGRO</name>
<comment type="caution">
    <text evidence="2">The sequence shown here is derived from an EMBL/GenBank/DDBJ whole genome shotgun (WGS) entry which is preliminary data.</text>
</comment>
<dbReference type="EMBL" id="BDGX01000019">
    <property type="protein sequence ID" value="GAV50103.1"/>
    <property type="molecule type" value="Genomic_DNA"/>
</dbReference>